<accession>A0ACC2PL06</accession>
<proteinExistence type="predicted"/>
<dbReference type="Proteomes" id="UP001239111">
    <property type="component" value="Chromosome 1"/>
</dbReference>
<dbReference type="EMBL" id="CM056741">
    <property type="protein sequence ID" value="KAJ8683969.1"/>
    <property type="molecule type" value="Genomic_DNA"/>
</dbReference>
<name>A0ACC2PL06_9HYME</name>
<protein>
    <submittedName>
        <fullName evidence="1">Uncharacterized protein</fullName>
    </submittedName>
</protein>
<sequence>MYETICQKYGYSYGGDLAFQVLGRPERVGAELIISHYKLPINVDEFQSIYHQLQREYFHGVNMLPGAERLLRHLKKHNVPIALATSSSADSFALKTKHLTEVFDLFHHKVLGGSDPDVKQGKPHPDIFLVAAKRFPDSPDPSKCLVFEDAPNGVQAAVSANMQVVMVPDEHISKKYTEKASLVLKSLTEFKPEDFGLPKFD</sequence>
<evidence type="ECO:0000313" key="2">
    <source>
        <dbReference type="Proteomes" id="UP001239111"/>
    </source>
</evidence>
<reference evidence="1" key="1">
    <citation type="submission" date="2023-04" db="EMBL/GenBank/DDBJ databases">
        <title>A chromosome-level genome assembly of the parasitoid wasp Eretmocerus hayati.</title>
        <authorList>
            <person name="Zhong Y."/>
            <person name="Liu S."/>
            <person name="Liu Y."/>
        </authorList>
    </citation>
    <scope>NUCLEOTIDE SEQUENCE</scope>
    <source>
        <strain evidence="1">ZJU_SS_LIU_2023</strain>
    </source>
</reference>
<organism evidence="1 2">
    <name type="scientific">Eretmocerus hayati</name>
    <dbReference type="NCBI Taxonomy" id="131215"/>
    <lineage>
        <taxon>Eukaryota</taxon>
        <taxon>Metazoa</taxon>
        <taxon>Ecdysozoa</taxon>
        <taxon>Arthropoda</taxon>
        <taxon>Hexapoda</taxon>
        <taxon>Insecta</taxon>
        <taxon>Pterygota</taxon>
        <taxon>Neoptera</taxon>
        <taxon>Endopterygota</taxon>
        <taxon>Hymenoptera</taxon>
        <taxon>Apocrita</taxon>
        <taxon>Proctotrupomorpha</taxon>
        <taxon>Chalcidoidea</taxon>
        <taxon>Aphelinidae</taxon>
        <taxon>Aphelininae</taxon>
        <taxon>Eretmocerus</taxon>
    </lineage>
</organism>
<gene>
    <name evidence="1" type="ORF">QAD02_019761</name>
</gene>
<evidence type="ECO:0000313" key="1">
    <source>
        <dbReference type="EMBL" id="KAJ8683969.1"/>
    </source>
</evidence>
<keyword evidence="2" id="KW-1185">Reference proteome</keyword>
<comment type="caution">
    <text evidence="1">The sequence shown here is derived from an EMBL/GenBank/DDBJ whole genome shotgun (WGS) entry which is preliminary data.</text>
</comment>